<dbReference type="RefSeq" id="WP_161975718.1">
    <property type="nucleotide sequence ID" value="NZ_BIFR01000002.1"/>
</dbReference>
<dbReference type="InterPro" id="IPR003439">
    <property type="entry name" value="ABC_transporter-like_ATP-bd"/>
</dbReference>
<evidence type="ECO:0000259" key="11">
    <source>
        <dbReference type="PROSITE" id="PS50929"/>
    </source>
</evidence>
<dbReference type="Gene3D" id="3.40.50.300">
    <property type="entry name" value="P-loop containing nucleotide triphosphate hydrolases"/>
    <property type="match status" value="1"/>
</dbReference>
<reference evidence="13" key="1">
    <citation type="submission" date="2018-12" db="EMBL/GenBank/DDBJ databases">
        <title>Tengunoibacter tsumagoiensis gen. nov., sp. nov., Dictyobacter kobayashii sp. nov., D. alpinus sp. nov., and D. joshuensis sp. nov. and description of Dictyobacteraceae fam. nov. within the order Ktedonobacterales isolated from Tengu-no-mugimeshi.</title>
        <authorList>
            <person name="Wang C.M."/>
            <person name="Zheng Y."/>
            <person name="Sakai Y."/>
            <person name="Toyoda A."/>
            <person name="Minakuchi Y."/>
            <person name="Abe K."/>
            <person name="Yokota A."/>
            <person name="Yabe S."/>
        </authorList>
    </citation>
    <scope>NUCLEOTIDE SEQUENCE [LARGE SCALE GENOMIC DNA]</scope>
    <source>
        <strain evidence="13">Uno3</strain>
    </source>
</reference>
<dbReference type="PANTHER" id="PTHR43394:SF1">
    <property type="entry name" value="ATP-BINDING CASSETTE SUB-FAMILY B MEMBER 10, MITOCHONDRIAL"/>
    <property type="match status" value="1"/>
</dbReference>
<dbReference type="AlphaFoldDB" id="A0A402A7F7"/>
<name>A0A402A7F7_9CHLR</name>
<evidence type="ECO:0000313" key="13">
    <source>
        <dbReference type="Proteomes" id="UP000287352"/>
    </source>
</evidence>
<dbReference type="Pfam" id="PF00005">
    <property type="entry name" value="ABC_tran"/>
    <property type="match status" value="1"/>
</dbReference>
<dbReference type="SUPFAM" id="SSF90123">
    <property type="entry name" value="ABC transporter transmembrane region"/>
    <property type="match status" value="1"/>
</dbReference>
<dbReference type="InterPro" id="IPR011527">
    <property type="entry name" value="ABC1_TM_dom"/>
</dbReference>
<proteinExistence type="predicted"/>
<evidence type="ECO:0000256" key="4">
    <source>
        <dbReference type="ARBA" id="ARBA00022692"/>
    </source>
</evidence>
<feature type="transmembrane region" description="Helical" evidence="9">
    <location>
        <begin position="23"/>
        <end position="48"/>
    </location>
</feature>
<dbReference type="PANTHER" id="PTHR43394">
    <property type="entry name" value="ATP-DEPENDENT PERMEASE MDL1, MITOCHONDRIAL"/>
    <property type="match status" value="1"/>
</dbReference>
<keyword evidence="12" id="KW-0378">Hydrolase</keyword>
<dbReference type="PROSITE" id="PS50929">
    <property type="entry name" value="ABC_TM1F"/>
    <property type="match status" value="1"/>
</dbReference>
<dbReference type="InterPro" id="IPR036640">
    <property type="entry name" value="ABC1_TM_sf"/>
</dbReference>
<accession>A0A402A7F7</accession>
<evidence type="ECO:0000256" key="2">
    <source>
        <dbReference type="ARBA" id="ARBA00022448"/>
    </source>
</evidence>
<dbReference type="GO" id="GO:0016887">
    <property type="term" value="F:ATP hydrolysis activity"/>
    <property type="evidence" value="ECO:0007669"/>
    <property type="project" value="InterPro"/>
</dbReference>
<keyword evidence="8 9" id="KW-0472">Membrane</keyword>
<dbReference type="GO" id="GO:0004386">
    <property type="term" value="F:helicase activity"/>
    <property type="evidence" value="ECO:0007669"/>
    <property type="project" value="UniProtKB-KW"/>
</dbReference>
<dbReference type="GO" id="GO:0005524">
    <property type="term" value="F:ATP binding"/>
    <property type="evidence" value="ECO:0007669"/>
    <property type="project" value="UniProtKB-KW"/>
</dbReference>
<evidence type="ECO:0000256" key="6">
    <source>
        <dbReference type="ARBA" id="ARBA00022840"/>
    </source>
</evidence>
<comment type="caution">
    <text evidence="12">The sequence shown here is derived from an EMBL/GenBank/DDBJ whole genome shotgun (WGS) entry which is preliminary data.</text>
</comment>
<comment type="subcellular location">
    <subcellularLocation>
        <location evidence="1">Cell membrane</location>
        <topology evidence="1">Multi-pass membrane protein</topology>
    </subcellularLocation>
</comment>
<protein>
    <submittedName>
        <fullName evidence="12">Helicase</fullName>
    </submittedName>
</protein>
<feature type="domain" description="ABC transporter" evidence="10">
    <location>
        <begin position="342"/>
        <end position="576"/>
    </location>
</feature>
<evidence type="ECO:0000256" key="3">
    <source>
        <dbReference type="ARBA" id="ARBA00022475"/>
    </source>
</evidence>
<sequence length="584" mass="65018">MNTFLSTYWSFCWIYLRPYRWKALFLLLLLLSSIGLQILNPLILRWFIDDVSTYQPFSLLLHTALLFVVIALGEQVVSMLENYQAADLAWLTTNELRTDVMRHCLSLDLDFYQAHTPGEMIERIDGDVNLLSQFFSRFLMAVIANVLFLLGIVAVIWVIDWRIGLSLGLYMLFVLFILVRMGPLAIPFWTASRQASADLFGFLEERLSGTEEVRAFGSASYLLSRLFPLIQRSLHAERRGTLVSVLLWGTSSLLFTLGTAMILGVGAGLFRAGVLTLGVVFLLFTYAQQVAQPLMEITRHLGSFQQAAAGMNRLFTLLRTQPTLTDGSGTQLATRRPGAPAVEFRDVSFSYMGGEPALQNLSFTVAPGQVLGVLGQTGSGKTTLAKLVFRLYDPQHGCISIDGVDIRNERLAGLRASIGFVTQQVQIFHATVRENATMFDSSITDTALLAALRDLGLWEWYQRLPDGLDTMLTAAGDALSAGEAQLLALTRIFLSQPSLIVLDEATARVDPATEGLIERALDRLLHDRTVILIAHRLSTVRRADMLLVLQNGRMREYGTRASLESNPQSHFAHLLRTNDEEVHA</sequence>
<dbReference type="FunFam" id="3.40.50.300:FF:000299">
    <property type="entry name" value="ABC transporter ATP-binding protein/permease"/>
    <property type="match status" value="1"/>
</dbReference>
<keyword evidence="3" id="KW-1003">Cell membrane</keyword>
<keyword evidence="6" id="KW-0067">ATP-binding</keyword>
<evidence type="ECO:0000313" key="12">
    <source>
        <dbReference type="EMBL" id="GCE14985.1"/>
    </source>
</evidence>
<keyword evidence="13" id="KW-1185">Reference proteome</keyword>
<dbReference type="EMBL" id="BIFR01000002">
    <property type="protein sequence ID" value="GCE14985.1"/>
    <property type="molecule type" value="Genomic_DNA"/>
</dbReference>
<feature type="transmembrane region" description="Helical" evidence="9">
    <location>
        <begin position="242"/>
        <end position="263"/>
    </location>
</feature>
<feature type="transmembrane region" description="Helical" evidence="9">
    <location>
        <begin position="269"/>
        <end position="287"/>
    </location>
</feature>
<dbReference type="InterPro" id="IPR003593">
    <property type="entry name" value="AAA+_ATPase"/>
</dbReference>
<evidence type="ECO:0000256" key="1">
    <source>
        <dbReference type="ARBA" id="ARBA00004651"/>
    </source>
</evidence>
<feature type="transmembrane region" description="Helical" evidence="9">
    <location>
        <begin position="138"/>
        <end position="159"/>
    </location>
</feature>
<keyword evidence="4 9" id="KW-0812">Transmembrane</keyword>
<dbReference type="GO" id="GO:0005886">
    <property type="term" value="C:plasma membrane"/>
    <property type="evidence" value="ECO:0007669"/>
    <property type="project" value="UniProtKB-SubCell"/>
</dbReference>
<dbReference type="SUPFAM" id="SSF52540">
    <property type="entry name" value="P-loop containing nucleoside triphosphate hydrolases"/>
    <property type="match status" value="1"/>
</dbReference>
<feature type="transmembrane region" description="Helical" evidence="9">
    <location>
        <begin position="165"/>
        <end position="186"/>
    </location>
</feature>
<gene>
    <name evidence="12" type="ORF">KTT_48440</name>
</gene>
<dbReference type="Gene3D" id="1.20.1560.10">
    <property type="entry name" value="ABC transporter type 1, transmembrane domain"/>
    <property type="match status" value="1"/>
</dbReference>
<dbReference type="CDD" id="cd07346">
    <property type="entry name" value="ABC_6TM_exporters"/>
    <property type="match status" value="1"/>
</dbReference>
<evidence type="ECO:0000259" key="10">
    <source>
        <dbReference type="PROSITE" id="PS50893"/>
    </source>
</evidence>
<keyword evidence="5" id="KW-0547">Nucleotide-binding</keyword>
<dbReference type="SMART" id="SM00382">
    <property type="entry name" value="AAA"/>
    <property type="match status" value="1"/>
</dbReference>
<dbReference type="InterPro" id="IPR039421">
    <property type="entry name" value="Type_1_exporter"/>
</dbReference>
<feature type="domain" description="ABC transmembrane type-1" evidence="11">
    <location>
        <begin position="24"/>
        <end position="306"/>
    </location>
</feature>
<organism evidence="12 13">
    <name type="scientific">Tengunoibacter tsumagoiensis</name>
    <dbReference type="NCBI Taxonomy" id="2014871"/>
    <lineage>
        <taxon>Bacteria</taxon>
        <taxon>Bacillati</taxon>
        <taxon>Chloroflexota</taxon>
        <taxon>Ktedonobacteria</taxon>
        <taxon>Ktedonobacterales</taxon>
        <taxon>Dictyobacteraceae</taxon>
        <taxon>Tengunoibacter</taxon>
    </lineage>
</organism>
<dbReference type="Pfam" id="PF00664">
    <property type="entry name" value="ABC_membrane"/>
    <property type="match status" value="1"/>
</dbReference>
<keyword evidence="2" id="KW-0813">Transport</keyword>
<dbReference type="InterPro" id="IPR027417">
    <property type="entry name" value="P-loop_NTPase"/>
</dbReference>
<evidence type="ECO:0000256" key="9">
    <source>
        <dbReference type="SAM" id="Phobius"/>
    </source>
</evidence>
<dbReference type="GO" id="GO:0015421">
    <property type="term" value="F:ABC-type oligopeptide transporter activity"/>
    <property type="evidence" value="ECO:0007669"/>
    <property type="project" value="TreeGrafter"/>
</dbReference>
<keyword evidence="12" id="KW-0347">Helicase</keyword>
<keyword evidence="7 9" id="KW-1133">Transmembrane helix</keyword>
<evidence type="ECO:0000256" key="5">
    <source>
        <dbReference type="ARBA" id="ARBA00022741"/>
    </source>
</evidence>
<evidence type="ECO:0000256" key="8">
    <source>
        <dbReference type="ARBA" id="ARBA00023136"/>
    </source>
</evidence>
<dbReference type="PROSITE" id="PS50893">
    <property type="entry name" value="ABC_TRANSPORTER_2"/>
    <property type="match status" value="1"/>
</dbReference>
<evidence type="ECO:0000256" key="7">
    <source>
        <dbReference type="ARBA" id="ARBA00022989"/>
    </source>
</evidence>
<dbReference type="Proteomes" id="UP000287352">
    <property type="component" value="Unassembled WGS sequence"/>
</dbReference>
<feature type="transmembrane region" description="Helical" evidence="9">
    <location>
        <begin position="54"/>
        <end position="73"/>
    </location>
</feature>